<name>A0A6H0WIB1_9BACI</name>
<dbReference type="InterPro" id="IPR051313">
    <property type="entry name" value="Bact_iron-sidero_bind"/>
</dbReference>
<keyword evidence="4 8" id="KW-0732">Signal</keyword>
<gene>
    <name evidence="10" type="ORF">G4P54_04415</name>
</gene>
<dbReference type="GO" id="GO:0005886">
    <property type="term" value="C:plasma membrane"/>
    <property type="evidence" value="ECO:0007669"/>
    <property type="project" value="UniProtKB-SubCell"/>
</dbReference>
<keyword evidence="6" id="KW-0449">Lipoprotein</keyword>
<dbReference type="PANTHER" id="PTHR30532:SF21">
    <property type="entry name" value="SIDEROPHORE-BINDING LIPOPROTEIN YFIY-RELATED"/>
    <property type="match status" value="1"/>
</dbReference>
<dbReference type="KEGG" id="bteq:G4P54_04415"/>
<dbReference type="GO" id="GO:0030288">
    <property type="term" value="C:outer membrane-bounded periplasmic space"/>
    <property type="evidence" value="ECO:0007669"/>
    <property type="project" value="TreeGrafter"/>
</dbReference>
<keyword evidence="11" id="KW-1185">Reference proteome</keyword>
<comment type="similarity">
    <text evidence="2">Belongs to the bacterial solute-binding protein 8 family.</text>
</comment>
<dbReference type="Proteomes" id="UP000501914">
    <property type="component" value="Chromosome"/>
</dbReference>
<dbReference type="PROSITE" id="PS50983">
    <property type="entry name" value="FE_B12_PBP"/>
    <property type="match status" value="1"/>
</dbReference>
<reference evidence="10 11" key="1">
    <citation type="submission" date="2020-02" db="EMBL/GenBank/DDBJ databases">
        <title>Genome sequencing, annotation and comparative genomic analysis of Bacillus tequilensis EA-CB0015, an effective biological control agent against Pseudocercospora fijiensis in banana plants.</title>
        <authorList>
            <person name="Cuellar-Gaviria T.Z."/>
            <person name="Ju K.-S."/>
            <person name="Villegas-Escobar V."/>
        </authorList>
    </citation>
    <scope>NUCLEOTIDE SEQUENCE [LARGE SCALE GENOMIC DNA]</scope>
    <source>
        <strain evidence="10 11">EA-CB0015</strain>
    </source>
</reference>
<evidence type="ECO:0000259" key="9">
    <source>
        <dbReference type="PROSITE" id="PS50983"/>
    </source>
</evidence>
<dbReference type="CDD" id="cd01146">
    <property type="entry name" value="FhuD"/>
    <property type="match status" value="1"/>
</dbReference>
<evidence type="ECO:0000256" key="4">
    <source>
        <dbReference type="ARBA" id="ARBA00022729"/>
    </source>
</evidence>
<evidence type="ECO:0000256" key="6">
    <source>
        <dbReference type="ARBA" id="ARBA00023288"/>
    </source>
</evidence>
<dbReference type="PROSITE" id="PS51257">
    <property type="entry name" value="PROKAR_LIPOPROTEIN"/>
    <property type="match status" value="1"/>
</dbReference>
<dbReference type="PANTHER" id="PTHR30532">
    <property type="entry name" value="IRON III DICITRATE-BINDING PERIPLASMIC PROTEIN"/>
    <property type="match status" value="1"/>
</dbReference>
<proteinExistence type="inferred from homology"/>
<evidence type="ECO:0000256" key="3">
    <source>
        <dbReference type="ARBA" id="ARBA00022448"/>
    </source>
</evidence>
<dbReference type="FunFam" id="3.40.50.1980:FF:000018">
    <property type="entry name" value="Iron(III) dicitrate-binding periplasmic protein"/>
    <property type="match status" value="1"/>
</dbReference>
<dbReference type="Pfam" id="PF01497">
    <property type="entry name" value="Peripla_BP_2"/>
    <property type="match status" value="1"/>
</dbReference>
<dbReference type="AlphaFoldDB" id="A0A6H0WIB1"/>
<organism evidence="10 11">
    <name type="scientific">Bacillus tequilensis</name>
    <dbReference type="NCBI Taxonomy" id="227866"/>
    <lineage>
        <taxon>Bacteria</taxon>
        <taxon>Bacillati</taxon>
        <taxon>Bacillota</taxon>
        <taxon>Bacilli</taxon>
        <taxon>Bacillales</taxon>
        <taxon>Bacillaceae</taxon>
        <taxon>Bacillus</taxon>
    </lineage>
</organism>
<dbReference type="SUPFAM" id="SSF53807">
    <property type="entry name" value="Helical backbone' metal receptor"/>
    <property type="match status" value="1"/>
</dbReference>
<dbReference type="FunFam" id="3.40.50.1980:FF:000003">
    <property type="entry name" value="Iron ABC transporter substrate-binding protein"/>
    <property type="match status" value="1"/>
</dbReference>
<evidence type="ECO:0000256" key="8">
    <source>
        <dbReference type="SAM" id="SignalP"/>
    </source>
</evidence>
<evidence type="ECO:0000313" key="10">
    <source>
        <dbReference type="EMBL" id="QIW79106.1"/>
    </source>
</evidence>
<dbReference type="GO" id="GO:1901678">
    <property type="term" value="P:iron coordination entity transport"/>
    <property type="evidence" value="ECO:0007669"/>
    <property type="project" value="UniProtKB-ARBA"/>
</dbReference>
<dbReference type="EMBL" id="CP048852">
    <property type="protein sequence ID" value="QIW79106.1"/>
    <property type="molecule type" value="Genomic_DNA"/>
</dbReference>
<evidence type="ECO:0000313" key="11">
    <source>
        <dbReference type="Proteomes" id="UP000501914"/>
    </source>
</evidence>
<evidence type="ECO:0000256" key="2">
    <source>
        <dbReference type="ARBA" id="ARBA00008814"/>
    </source>
</evidence>
<comment type="subcellular location">
    <subcellularLocation>
        <location evidence="1">Cell membrane</location>
        <topology evidence="1">Lipid-anchor</topology>
    </subcellularLocation>
</comment>
<evidence type="ECO:0000256" key="1">
    <source>
        <dbReference type="ARBA" id="ARBA00004193"/>
    </source>
</evidence>
<feature type="region of interest" description="Disordered" evidence="7">
    <location>
        <begin position="24"/>
        <end position="46"/>
    </location>
</feature>
<evidence type="ECO:0000256" key="5">
    <source>
        <dbReference type="ARBA" id="ARBA00023139"/>
    </source>
</evidence>
<feature type="signal peptide" evidence="8">
    <location>
        <begin position="1"/>
        <end position="19"/>
    </location>
</feature>
<accession>A0A6H0WIB1</accession>
<protein>
    <submittedName>
        <fullName evidence="10">Iron-siderophore ABC transporter substrate-binding protein</fullName>
    </submittedName>
</protein>
<feature type="domain" description="Fe/B12 periplasmic-binding" evidence="9">
    <location>
        <begin position="56"/>
        <end position="325"/>
    </location>
</feature>
<keyword evidence="3" id="KW-0813">Transport</keyword>
<feature type="chain" id="PRO_5038677615" evidence="8">
    <location>
        <begin position="20"/>
        <end position="325"/>
    </location>
</feature>
<evidence type="ECO:0000256" key="7">
    <source>
        <dbReference type="SAM" id="MobiDB-lite"/>
    </source>
</evidence>
<keyword evidence="5" id="KW-0564">Palmitate</keyword>
<sequence>MKKHISMLFVFLMAVIVLSACNSSESSSSSEGSSSKTRTVKHAMGTSDDIPVSPKRVVVLTNEGTEALLALGIKPVGAVKSWKGDPWYDYLKDDMKGVKNVGLETEPNVEAIAELKPDLIIGNKVRQEKIYDQLHAIAPTVFAESLAGNWKDNLTLYANAVNKADKGKEVIADFDKRVSDLKDKLGDQTNKTVSVVRFLSGESRIYYTDSFSGIILDQLGFKRPEKQAELFKKQKDQFTFSTDSKESIPDMDADVLFYFTYKADHAKENEKWANQWTSSSLWKNLKAVKSGNAHEVDDVVWTTAGGIKAANALLNDIETYFLKTK</sequence>
<dbReference type="RefSeq" id="WP_167871908.1">
    <property type="nucleotide sequence ID" value="NZ_CP048852.1"/>
</dbReference>
<feature type="compositionally biased region" description="Low complexity" evidence="7">
    <location>
        <begin position="24"/>
        <end position="35"/>
    </location>
</feature>
<dbReference type="InterPro" id="IPR002491">
    <property type="entry name" value="ABC_transptr_periplasmic_BD"/>
</dbReference>
<dbReference type="Gene3D" id="3.40.50.1980">
    <property type="entry name" value="Nitrogenase molybdenum iron protein domain"/>
    <property type="match status" value="2"/>
</dbReference>